<dbReference type="InterPro" id="IPR018164">
    <property type="entry name" value="Ala-tRNA-synth_IIc_N"/>
</dbReference>
<dbReference type="InterPro" id="IPR023033">
    <property type="entry name" value="Ala_tRNA_ligase_euk/bac"/>
</dbReference>
<evidence type="ECO:0000256" key="1">
    <source>
        <dbReference type="ARBA" id="ARBA00004496"/>
    </source>
</evidence>
<comment type="caution">
    <text evidence="19">The sequence shown here is derived from an EMBL/GenBank/DDBJ whole genome shotgun (WGS) entry which is preliminary data.</text>
</comment>
<keyword evidence="20" id="KW-1185">Reference proteome</keyword>
<keyword evidence="17" id="KW-0812">Transmembrane</keyword>
<keyword evidence="12 15" id="KW-0030">Aminoacyl-tRNA synthetase</keyword>
<comment type="domain">
    <text evidence="15">Consists of three domains; the N-terminal catalytic domain, the editing domain and the C-terminal C-Ala domain. The editing domain removes incorrectly charged amino acids, while the C-Ala domain, along with tRNA(Ala), serves as a bridge to cooperatively bring together the editing and aminoacylation centers thus stimulating deacylation of misacylated tRNAs.</text>
</comment>
<evidence type="ECO:0000256" key="9">
    <source>
        <dbReference type="ARBA" id="ARBA00022840"/>
    </source>
</evidence>
<keyword evidence="5 15" id="KW-0436">Ligase</keyword>
<dbReference type="SUPFAM" id="SSF55681">
    <property type="entry name" value="Class II aaRS and biotin synthetases"/>
    <property type="match status" value="1"/>
</dbReference>
<dbReference type="GO" id="GO:0002161">
    <property type="term" value="F:aminoacyl-tRNA deacylase activity"/>
    <property type="evidence" value="ECO:0007669"/>
    <property type="project" value="TreeGrafter"/>
</dbReference>
<gene>
    <name evidence="15" type="primary">alaS</name>
    <name evidence="19" type="ORF">WDC_1219</name>
</gene>
<comment type="cofactor">
    <cofactor evidence="15">
        <name>Zn(2+)</name>
        <dbReference type="ChEBI" id="CHEBI:29105"/>
    </cofactor>
    <text evidence="15">Binds 1 zinc ion per subunit.</text>
</comment>
<protein>
    <recommendedName>
        <fullName evidence="15">Alanine--tRNA ligase</fullName>
        <ecNumber evidence="15">6.1.1.7</ecNumber>
    </recommendedName>
    <alternativeName>
        <fullName evidence="15">Alanyl-tRNA synthetase</fullName>
        <shortName evidence="15">AlaRS</shortName>
    </alternativeName>
</protein>
<dbReference type="Proteomes" id="UP000032279">
    <property type="component" value="Unassembled WGS sequence"/>
</dbReference>
<keyword evidence="10 15" id="KW-0694">RNA-binding</keyword>
<dbReference type="GO" id="GO:0000049">
    <property type="term" value="F:tRNA binding"/>
    <property type="evidence" value="ECO:0007669"/>
    <property type="project" value="UniProtKB-KW"/>
</dbReference>
<evidence type="ECO:0000256" key="13">
    <source>
        <dbReference type="ARBA" id="ARBA00024779"/>
    </source>
</evidence>
<keyword evidence="11 15" id="KW-0648">Protein biosynthesis</keyword>
<dbReference type="Pfam" id="PF02272">
    <property type="entry name" value="DHHA1"/>
    <property type="match status" value="1"/>
</dbReference>
<dbReference type="HAMAP" id="MF_00036_B">
    <property type="entry name" value="Ala_tRNA_synth_B"/>
    <property type="match status" value="1"/>
</dbReference>
<dbReference type="STRING" id="1335616.WDC_1219"/>
<comment type="similarity">
    <text evidence="2 15">Belongs to the class-II aminoacyl-tRNA synthetase family.</text>
</comment>
<comment type="catalytic activity">
    <reaction evidence="14 15">
        <text>tRNA(Ala) + L-alanine + ATP = L-alanyl-tRNA(Ala) + AMP + diphosphate</text>
        <dbReference type="Rhea" id="RHEA:12540"/>
        <dbReference type="Rhea" id="RHEA-COMP:9657"/>
        <dbReference type="Rhea" id="RHEA-COMP:9923"/>
        <dbReference type="ChEBI" id="CHEBI:30616"/>
        <dbReference type="ChEBI" id="CHEBI:33019"/>
        <dbReference type="ChEBI" id="CHEBI:57972"/>
        <dbReference type="ChEBI" id="CHEBI:78442"/>
        <dbReference type="ChEBI" id="CHEBI:78497"/>
        <dbReference type="ChEBI" id="CHEBI:456215"/>
        <dbReference type="EC" id="6.1.1.7"/>
    </reaction>
</comment>
<dbReference type="SMART" id="SM00863">
    <property type="entry name" value="tRNA_SAD"/>
    <property type="match status" value="1"/>
</dbReference>
<dbReference type="GO" id="GO:0016740">
    <property type="term" value="F:transferase activity"/>
    <property type="evidence" value="ECO:0007669"/>
    <property type="project" value="UniProtKB-ARBA"/>
</dbReference>
<evidence type="ECO:0000256" key="12">
    <source>
        <dbReference type="ARBA" id="ARBA00023146"/>
    </source>
</evidence>
<dbReference type="SUPFAM" id="SSF50447">
    <property type="entry name" value="Translation proteins"/>
    <property type="match status" value="1"/>
</dbReference>
<feature type="domain" description="Alanyl-transfer RNA synthetases family profile" evidence="18">
    <location>
        <begin position="44"/>
        <end position="755"/>
    </location>
</feature>
<evidence type="ECO:0000256" key="3">
    <source>
        <dbReference type="ARBA" id="ARBA00022490"/>
    </source>
</evidence>
<feature type="binding site" evidence="15">
    <location>
        <position position="712"/>
    </location>
    <ligand>
        <name>Zn(2+)</name>
        <dbReference type="ChEBI" id="CHEBI:29105"/>
    </ligand>
</feature>
<keyword evidence="7 15" id="KW-0547">Nucleotide-binding</keyword>
<comment type="subcellular location">
    <subcellularLocation>
        <location evidence="1 15">Cytoplasm</location>
    </subcellularLocation>
</comment>
<keyword evidence="9 15" id="KW-0067">ATP-binding</keyword>
<evidence type="ECO:0000313" key="20">
    <source>
        <dbReference type="Proteomes" id="UP000032279"/>
    </source>
</evidence>
<keyword evidence="17" id="KW-0472">Membrane</keyword>
<keyword evidence="6 15" id="KW-0479">Metal-binding</keyword>
<dbReference type="SUPFAM" id="SSF101353">
    <property type="entry name" value="Putative anticodon-binding domain of alanyl-tRNA synthetase (AlaRS)"/>
    <property type="match status" value="1"/>
</dbReference>
<dbReference type="GO" id="GO:0006419">
    <property type="term" value="P:alanyl-tRNA aminoacylation"/>
    <property type="evidence" value="ECO:0007669"/>
    <property type="project" value="UniProtKB-UniRule"/>
</dbReference>
<proteinExistence type="inferred from homology"/>
<evidence type="ECO:0000256" key="6">
    <source>
        <dbReference type="ARBA" id="ARBA00022723"/>
    </source>
</evidence>
<keyword evidence="4 15" id="KW-0820">tRNA-binding</keyword>
<dbReference type="EC" id="6.1.1.7" evidence="15"/>
<evidence type="ECO:0000256" key="16">
    <source>
        <dbReference type="SAM" id="Coils"/>
    </source>
</evidence>
<evidence type="ECO:0000256" key="8">
    <source>
        <dbReference type="ARBA" id="ARBA00022833"/>
    </source>
</evidence>
<dbReference type="InterPro" id="IPR012947">
    <property type="entry name" value="tRNA_SAD"/>
</dbReference>
<evidence type="ECO:0000256" key="2">
    <source>
        <dbReference type="ARBA" id="ARBA00008226"/>
    </source>
</evidence>
<name>A0A0D1A8V1_9LACO</name>
<dbReference type="FunFam" id="3.10.310.40:FF:000001">
    <property type="entry name" value="Alanine--tRNA ligase"/>
    <property type="match status" value="1"/>
</dbReference>
<organism evidence="19 20">
    <name type="scientific">Paucilactobacillus wasatchensis</name>
    <dbReference type="NCBI Taxonomy" id="1335616"/>
    <lineage>
        <taxon>Bacteria</taxon>
        <taxon>Bacillati</taxon>
        <taxon>Bacillota</taxon>
        <taxon>Bacilli</taxon>
        <taxon>Lactobacillales</taxon>
        <taxon>Lactobacillaceae</taxon>
        <taxon>Paucilactobacillus</taxon>
    </lineage>
</organism>
<dbReference type="PANTHER" id="PTHR11777">
    <property type="entry name" value="ALANYL-TRNA SYNTHETASE"/>
    <property type="match status" value="1"/>
</dbReference>
<dbReference type="NCBIfam" id="TIGR00344">
    <property type="entry name" value="alaS"/>
    <property type="match status" value="1"/>
</dbReference>
<dbReference type="InterPro" id="IPR045864">
    <property type="entry name" value="aa-tRNA-synth_II/BPL/LPL"/>
</dbReference>
<evidence type="ECO:0000256" key="4">
    <source>
        <dbReference type="ARBA" id="ARBA00022555"/>
    </source>
</evidence>
<dbReference type="GO" id="GO:0140096">
    <property type="term" value="F:catalytic activity, acting on a protein"/>
    <property type="evidence" value="ECO:0007669"/>
    <property type="project" value="UniProtKB-ARBA"/>
</dbReference>
<dbReference type="CDD" id="cd00673">
    <property type="entry name" value="AlaRS_core"/>
    <property type="match status" value="1"/>
</dbReference>
<evidence type="ECO:0000259" key="18">
    <source>
        <dbReference type="PROSITE" id="PS50860"/>
    </source>
</evidence>
<feature type="binding site" evidence="15">
    <location>
        <position position="614"/>
    </location>
    <ligand>
        <name>Zn(2+)</name>
        <dbReference type="ChEBI" id="CHEBI:29105"/>
    </ligand>
</feature>
<evidence type="ECO:0000256" key="5">
    <source>
        <dbReference type="ARBA" id="ARBA00022598"/>
    </source>
</evidence>
<dbReference type="PROSITE" id="PS50860">
    <property type="entry name" value="AA_TRNA_LIGASE_II_ALA"/>
    <property type="match status" value="1"/>
</dbReference>
<feature type="binding site" evidence="15">
    <location>
        <position position="716"/>
    </location>
    <ligand>
        <name>Zn(2+)</name>
        <dbReference type="ChEBI" id="CHEBI:29105"/>
    </ligand>
</feature>
<dbReference type="EMBL" id="AWTT01000028">
    <property type="protein sequence ID" value="KIS03186.1"/>
    <property type="molecule type" value="Genomic_DNA"/>
</dbReference>
<dbReference type="FunFam" id="3.30.980.10:FF:000004">
    <property type="entry name" value="Alanine--tRNA ligase, cytoplasmic"/>
    <property type="match status" value="1"/>
</dbReference>
<keyword evidence="8 15" id="KW-0862">Zinc</keyword>
<sequence length="921" mass="102595">MVNDYPSLQAKWYRVCLGVLAGNGGFYYLKKKVKGKIMKPLKQLSSSEVRQMFLEFFKEHGHKVEPSAPLVPVDDPTLLWINSGVATMKKYFDGSVVPENPRLTSSQKSIRTNDIENVGKTARHHTLFEMLGNFSVGDYFKKEVIPWAWELLTDDQWFGFDEDRLYITVYPKDKETRALWEKIGIAPDHIIEDEDNFWDIGQGPSGPDSEIFYDRGQEMNNLAADDPESYPGGENERYLEIWNIVFSQYNHTPEDTYEPLPHKNIDTGMGLERVVSIFQQAQTNFETDLFLPLIKQTETLSDEKQYGDNVVDDVAFKVIADHIRAITFAIGDGALPSNVGRGYVIRRLIRRAVVNGKKLGINEPFLFKMVTTVGQIMQSYYPEVSKNADYIAAVIQSEEQRFNATLNDGLALLNQAMQETRQQQETQMSGKTAFKLYDTYGFPVELTREYANDEGLTIDEAGFKDEMQQQQNRARNARSNDKSMGVQNDLWTEFKENSNYVGYETLTVADAKVIGIAQKGAIVDEAKVSDIPVEVIFEQTPFYAEMGGQVADTGLVINNHGETVGTVTDVQHAPNGQNLHSIQLSKSLKKGARYQLVVDRSRHLKIEKNHTATHLLDQALRNVLGGHTQQAGSLVEQHYLRFDFNHFGSVTQADLDRVEQMVNEQIWREIPLKTVETDLESAKDMGAIALFSEKYGDVVRVVKIGDFNTEFCGGDHVSNTNEIGLFKIVSEGGVGAGVRRIEAVTASNAYELLHARENLLNQTAAVLKAPQVKEVPHKVESLQDELKQMQRQNESLQAKIAAQQAQDVFSNVQKTSQGSLIAQQVQVAGMDQMRQLADSWRAKQLSDVLVLATANDDKVNMLVAVSESKVKAGIKAGDIIKAIAPAIGGGGGGRPNLAQAGGKKPAGIETALKQAAEFLNA</sequence>
<keyword evidence="3 15" id="KW-0963">Cytoplasm</keyword>
<dbReference type="PANTHER" id="PTHR11777:SF9">
    <property type="entry name" value="ALANINE--TRNA LIGASE, CYTOPLASMIC"/>
    <property type="match status" value="1"/>
</dbReference>
<dbReference type="InterPro" id="IPR018162">
    <property type="entry name" value="Ala-tRNA-ligase_IIc_anticod-bd"/>
</dbReference>
<evidence type="ECO:0000256" key="11">
    <source>
        <dbReference type="ARBA" id="ARBA00022917"/>
    </source>
</evidence>
<reference evidence="19 20" key="1">
    <citation type="submission" date="2013-08" db="EMBL/GenBank/DDBJ databases">
        <title>Lactobacillus wasatchii sp. WDC04, a late gas producing bacteria isolated from aged chedder cheese.</title>
        <authorList>
            <person name="Oberg C.J."/>
            <person name="Culumber M."/>
            <person name="McMahon D.J."/>
            <person name="Broadbent J.R."/>
            <person name="Oberg T.S."/>
            <person name="Ortaki F."/>
        </authorList>
    </citation>
    <scope>NUCLEOTIDE SEQUENCE [LARGE SCALE GENOMIC DNA]</scope>
    <source>
        <strain evidence="19 20">WDC04</strain>
    </source>
</reference>
<evidence type="ECO:0000256" key="14">
    <source>
        <dbReference type="ARBA" id="ARBA00048300"/>
    </source>
</evidence>
<dbReference type="InterPro" id="IPR050058">
    <property type="entry name" value="Ala-tRNA_ligase"/>
</dbReference>
<dbReference type="FunFam" id="3.30.930.10:FF:000046">
    <property type="entry name" value="Alanine--tRNA ligase"/>
    <property type="match status" value="1"/>
</dbReference>
<dbReference type="InterPro" id="IPR018165">
    <property type="entry name" value="Ala-tRNA-synth_IIc_core"/>
</dbReference>
<dbReference type="FunFam" id="3.30.54.20:FF:000001">
    <property type="entry name" value="Alanine--tRNA ligase"/>
    <property type="match status" value="1"/>
</dbReference>
<evidence type="ECO:0000313" key="19">
    <source>
        <dbReference type="EMBL" id="KIS03186.1"/>
    </source>
</evidence>
<feature type="binding site" evidence="15">
    <location>
        <position position="610"/>
    </location>
    <ligand>
        <name>Zn(2+)</name>
        <dbReference type="ChEBI" id="CHEBI:29105"/>
    </ligand>
</feature>
<dbReference type="Gene3D" id="6.10.250.550">
    <property type="match status" value="1"/>
</dbReference>
<dbReference type="Gene3D" id="2.40.30.130">
    <property type="match status" value="1"/>
</dbReference>
<dbReference type="PATRIC" id="fig|1335616.4.peg.1219"/>
<feature type="transmembrane region" description="Helical" evidence="17">
    <location>
        <begin position="12"/>
        <end position="29"/>
    </location>
</feature>
<dbReference type="Pfam" id="PF01411">
    <property type="entry name" value="tRNA-synt_2c"/>
    <property type="match status" value="1"/>
</dbReference>
<dbReference type="InterPro" id="IPR003156">
    <property type="entry name" value="DHHA1_dom"/>
</dbReference>
<dbReference type="Gene3D" id="3.10.310.40">
    <property type="match status" value="1"/>
</dbReference>
<dbReference type="GO" id="GO:0004813">
    <property type="term" value="F:alanine-tRNA ligase activity"/>
    <property type="evidence" value="ECO:0007669"/>
    <property type="project" value="UniProtKB-UniRule"/>
</dbReference>
<dbReference type="Pfam" id="PF07973">
    <property type="entry name" value="tRNA_SAD"/>
    <property type="match status" value="1"/>
</dbReference>
<dbReference type="Gene3D" id="3.30.54.20">
    <property type="match status" value="1"/>
</dbReference>
<dbReference type="GO" id="GO:0005524">
    <property type="term" value="F:ATP binding"/>
    <property type="evidence" value="ECO:0007669"/>
    <property type="project" value="UniProtKB-UniRule"/>
</dbReference>
<dbReference type="InterPro" id="IPR009000">
    <property type="entry name" value="Transl_B-barrel_sf"/>
</dbReference>
<dbReference type="GO" id="GO:0008270">
    <property type="term" value="F:zinc ion binding"/>
    <property type="evidence" value="ECO:0007669"/>
    <property type="project" value="UniProtKB-UniRule"/>
</dbReference>
<dbReference type="PRINTS" id="PR00980">
    <property type="entry name" value="TRNASYNTHALA"/>
</dbReference>
<dbReference type="Gene3D" id="3.30.930.10">
    <property type="entry name" value="Bira Bifunctional Protein, Domain 2"/>
    <property type="match status" value="1"/>
</dbReference>
<evidence type="ECO:0000256" key="17">
    <source>
        <dbReference type="SAM" id="Phobius"/>
    </source>
</evidence>
<feature type="coiled-coil region" evidence="16">
    <location>
        <begin position="772"/>
        <end position="806"/>
    </location>
</feature>
<dbReference type="InterPro" id="IPR018163">
    <property type="entry name" value="Thr/Ala-tRNA-synth_IIc_edit"/>
</dbReference>
<dbReference type="Gene3D" id="3.30.980.10">
    <property type="entry name" value="Threonyl-trna Synthetase, Chain A, domain 2"/>
    <property type="match status" value="1"/>
</dbReference>
<dbReference type="AlphaFoldDB" id="A0A0D1A8V1"/>
<evidence type="ECO:0000256" key="10">
    <source>
        <dbReference type="ARBA" id="ARBA00022884"/>
    </source>
</evidence>
<dbReference type="InterPro" id="IPR002318">
    <property type="entry name" value="Ala-tRNA-lgiase_IIc"/>
</dbReference>
<dbReference type="GO" id="GO:0005829">
    <property type="term" value="C:cytosol"/>
    <property type="evidence" value="ECO:0007669"/>
    <property type="project" value="TreeGrafter"/>
</dbReference>
<evidence type="ECO:0000256" key="7">
    <source>
        <dbReference type="ARBA" id="ARBA00022741"/>
    </source>
</evidence>
<keyword evidence="17" id="KW-1133">Transmembrane helix</keyword>
<keyword evidence="16" id="KW-0175">Coiled coil</keyword>
<dbReference type="SUPFAM" id="SSF55186">
    <property type="entry name" value="ThrRS/AlaRS common domain"/>
    <property type="match status" value="1"/>
</dbReference>
<accession>A0A0D1A8V1</accession>
<evidence type="ECO:0000256" key="15">
    <source>
        <dbReference type="HAMAP-Rule" id="MF_00036"/>
    </source>
</evidence>
<comment type="function">
    <text evidence="13 15">Catalyzes the attachment of alanine to tRNA(Ala) in a two-step reaction: alanine is first activated by ATP to form Ala-AMP and then transferred to the acceptor end of tRNA(Ala). Also edits incorrectly charged Ser-tRNA(Ala) and Gly-tRNA(Ala) via its editing domain.</text>
</comment>